<evidence type="ECO:0000256" key="1">
    <source>
        <dbReference type="ARBA" id="ARBA00006018"/>
    </source>
</evidence>
<dbReference type="PRINTS" id="PR00445">
    <property type="entry name" value="HUPFHYPC"/>
</dbReference>
<evidence type="ECO:0000313" key="2">
    <source>
        <dbReference type="EMBL" id="MFC4348598.1"/>
    </source>
</evidence>
<comment type="similarity">
    <text evidence="1">Belongs to the HupF/HypC family.</text>
</comment>
<dbReference type="NCBIfam" id="TIGR00074">
    <property type="entry name" value="hypC_hupF"/>
    <property type="match status" value="1"/>
</dbReference>
<dbReference type="PANTHER" id="PTHR35177">
    <property type="entry name" value="HYDROGENASE MATURATION FACTOR HYBG"/>
    <property type="match status" value="1"/>
</dbReference>
<sequence length="84" mass="8897">MCLALPAKIVALEGEDMAVVALEGVKKSVSIALIEDAQVGDYVLVHVGYALHKVSEEEAERTLTIMAEAGVLTEEVRESLGEAS</sequence>
<dbReference type="InterPro" id="IPR001109">
    <property type="entry name" value="Hydrogenase_HupF/HypC"/>
</dbReference>
<name>A0ABV8UDQ3_9PROT</name>
<dbReference type="RefSeq" id="WP_068148964.1">
    <property type="nucleotide sequence ID" value="NZ_JBHSCR010000013.1"/>
</dbReference>
<keyword evidence="3" id="KW-1185">Reference proteome</keyword>
<organism evidence="2 3">
    <name type="scientific">Kordiimonas lipolytica</name>
    <dbReference type="NCBI Taxonomy" id="1662421"/>
    <lineage>
        <taxon>Bacteria</taxon>
        <taxon>Pseudomonadati</taxon>
        <taxon>Pseudomonadota</taxon>
        <taxon>Alphaproteobacteria</taxon>
        <taxon>Kordiimonadales</taxon>
        <taxon>Kordiimonadaceae</taxon>
        <taxon>Kordiimonas</taxon>
    </lineage>
</organism>
<comment type="caution">
    <text evidence="2">The sequence shown here is derived from an EMBL/GenBank/DDBJ whole genome shotgun (WGS) entry which is preliminary data.</text>
</comment>
<evidence type="ECO:0000313" key="3">
    <source>
        <dbReference type="Proteomes" id="UP001595776"/>
    </source>
</evidence>
<dbReference type="SUPFAM" id="SSF159127">
    <property type="entry name" value="HupF/HypC-like"/>
    <property type="match status" value="1"/>
</dbReference>
<dbReference type="Pfam" id="PF01455">
    <property type="entry name" value="HupF_HypC"/>
    <property type="match status" value="1"/>
</dbReference>
<dbReference type="Gene3D" id="2.30.30.140">
    <property type="match status" value="1"/>
</dbReference>
<protein>
    <submittedName>
        <fullName evidence="2">HypC/HybG/HupF family hydrogenase formation chaperone</fullName>
    </submittedName>
</protein>
<dbReference type="PANTHER" id="PTHR35177:SF2">
    <property type="entry name" value="HYDROGENASE MATURATION FACTOR HYBG"/>
    <property type="match status" value="1"/>
</dbReference>
<dbReference type="PROSITE" id="PS01097">
    <property type="entry name" value="HUPF_HYPC"/>
    <property type="match status" value="1"/>
</dbReference>
<dbReference type="EMBL" id="JBHSCR010000013">
    <property type="protein sequence ID" value="MFC4348598.1"/>
    <property type="molecule type" value="Genomic_DNA"/>
</dbReference>
<reference evidence="3" key="1">
    <citation type="journal article" date="2019" name="Int. J. Syst. Evol. Microbiol.">
        <title>The Global Catalogue of Microorganisms (GCM) 10K type strain sequencing project: providing services to taxonomists for standard genome sequencing and annotation.</title>
        <authorList>
            <consortium name="The Broad Institute Genomics Platform"/>
            <consortium name="The Broad Institute Genome Sequencing Center for Infectious Disease"/>
            <person name="Wu L."/>
            <person name="Ma J."/>
        </authorList>
    </citation>
    <scope>NUCLEOTIDE SEQUENCE [LARGE SCALE GENOMIC DNA]</scope>
    <source>
        <strain evidence="3">CGMCC 1.15304</strain>
    </source>
</reference>
<dbReference type="InterPro" id="IPR019812">
    <property type="entry name" value="Hydgase_assmbl_chp_CS"/>
</dbReference>
<gene>
    <name evidence="2" type="ORF">ACFO5Q_12160</name>
</gene>
<dbReference type="Proteomes" id="UP001595776">
    <property type="component" value="Unassembled WGS sequence"/>
</dbReference>
<accession>A0ABV8UDQ3</accession>
<proteinExistence type="inferred from homology"/>